<feature type="region of interest" description="Disordered" evidence="1">
    <location>
        <begin position="174"/>
        <end position="208"/>
    </location>
</feature>
<evidence type="ECO:0000313" key="2">
    <source>
        <dbReference type="EMBL" id="ROT64553.1"/>
    </source>
</evidence>
<accession>A0A423SK62</accession>
<feature type="region of interest" description="Disordered" evidence="1">
    <location>
        <begin position="298"/>
        <end position="325"/>
    </location>
</feature>
<dbReference type="EMBL" id="QCYY01003237">
    <property type="protein sequence ID" value="ROT64553.1"/>
    <property type="molecule type" value="Genomic_DNA"/>
</dbReference>
<protein>
    <submittedName>
        <fullName evidence="2">Uncharacterized protein</fullName>
    </submittedName>
</protein>
<feature type="compositionally biased region" description="Polar residues" evidence="1">
    <location>
        <begin position="563"/>
        <end position="573"/>
    </location>
</feature>
<organism evidence="2 3">
    <name type="scientific">Penaeus vannamei</name>
    <name type="common">Whiteleg shrimp</name>
    <name type="synonym">Litopenaeus vannamei</name>
    <dbReference type="NCBI Taxonomy" id="6689"/>
    <lineage>
        <taxon>Eukaryota</taxon>
        <taxon>Metazoa</taxon>
        <taxon>Ecdysozoa</taxon>
        <taxon>Arthropoda</taxon>
        <taxon>Crustacea</taxon>
        <taxon>Multicrustacea</taxon>
        <taxon>Malacostraca</taxon>
        <taxon>Eumalacostraca</taxon>
        <taxon>Eucarida</taxon>
        <taxon>Decapoda</taxon>
        <taxon>Dendrobranchiata</taxon>
        <taxon>Penaeoidea</taxon>
        <taxon>Penaeidae</taxon>
        <taxon>Penaeus</taxon>
    </lineage>
</organism>
<dbReference type="Proteomes" id="UP000283509">
    <property type="component" value="Unassembled WGS sequence"/>
</dbReference>
<feature type="compositionally biased region" description="Pro residues" evidence="1">
    <location>
        <begin position="301"/>
        <end position="321"/>
    </location>
</feature>
<reference evidence="2 3" key="1">
    <citation type="submission" date="2018-04" db="EMBL/GenBank/DDBJ databases">
        <authorList>
            <person name="Zhang X."/>
            <person name="Yuan J."/>
            <person name="Li F."/>
            <person name="Xiang J."/>
        </authorList>
    </citation>
    <scope>NUCLEOTIDE SEQUENCE [LARGE SCALE GENOMIC DNA]</scope>
    <source>
        <tissue evidence="2">Muscle</tissue>
    </source>
</reference>
<feature type="compositionally biased region" description="Pro residues" evidence="1">
    <location>
        <begin position="182"/>
        <end position="201"/>
    </location>
</feature>
<proteinExistence type="predicted"/>
<feature type="compositionally biased region" description="Pro residues" evidence="1">
    <location>
        <begin position="545"/>
        <end position="560"/>
    </location>
</feature>
<feature type="region of interest" description="Disordered" evidence="1">
    <location>
        <begin position="523"/>
        <end position="579"/>
    </location>
</feature>
<reference evidence="2 3" key="2">
    <citation type="submission" date="2019-01" db="EMBL/GenBank/DDBJ databases">
        <title>The decoding of complex shrimp genome reveals the adaptation for benthos swimmer, frequently molting mechanism and breeding impact on genome.</title>
        <authorList>
            <person name="Sun Y."/>
            <person name="Gao Y."/>
            <person name="Yu Y."/>
        </authorList>
    </citation>
    <scope>NUCLEOTIDE SEQUENCE [LARGE SCALE GENOMIC DNA]</scope>
    <source>
        <tissue evidence="2">Muscle</tissue>
    </source>
</reference>
<gene>
    <name evidence="2" type="ORF">C7M84_017511</name>
</gene>
<evidence type="ECO:0000313" key="3">
    <source>
        <dbReference type="Proteomes" id="UP000283509"/>
    </source>
</evidence>
<comment type="caution">
    <text evidence="2">The sequence shown here is derived from an EMBL/GenBank/DDBJ whole genome shotgun (WGS) entry which is preliminary data.</text>
</comment>
<evidence type="ECO:0000256" key="1">
    <source>
        <dbReference type="SAM" id="MobiDB-lite"/>
    </source>
</evidence>
<name>A0A423SK62_PENVA</name>
<sequence length="579" mass="60772">MYTVVTPTNTPFHIAPSPISRKTSTLGFLGRSSSLLAPGTPPPPLTRPASSSTWPAIYLYLLAIVHLLLIPPLPPTCAPPAPSTLLPSTVTYTSTYTLAPLHLCIHAPATYTCLHSTNLLHLHLPATVHGSTFLEPASTSPPPRCTSTCLAPPPALHGPSSLSRTCHLNHPLSTSRSTSCTLPPPRLALLPPPRHAPPTPPRQHALPPLRLTRPLLRSSAGLADRCLPTSTSTSTTSLHSLSPSSIALLTSTLHFHLPSRSLDSTPASTWPPPLPRLQRSLAPPTSATCNLPVHLASRPCSSPPPRSHLALTPPPPPPPATVAPGQPRAALHLGTCHTTSTLLPPSATSTLTHLQLFHLQPSTPRSSAPPACTCAPRTTFQPLLLIAPPTLLLQALNASAPRCTSTSCNLYLTLPLPPLSPPCSTSTCTPPPPCAPAPLLTSLHISSTSALLYSTSTRPARPPAACHHHGSPLAIPPSWQPALSTSSNLQLGTSPHAPLHLPASHPSLHLPLRAASPLPPLLYTPPPLTSTHSTLHRATFHSTCQPPPPPPPHLPPPRCPPAASSTPRSGGSQQRREKK</sequence>
<keyword evidence="3" id="KW-1185">Reference proteome</keyword>
<dbReference type="STRING" id="6689.A0A423SK62"/>
<dbReference type="AlphaFoldDB" id="A0A423SK62"/>